<evidence type="ECO:0000313" key="4">
    <source>
        <dbReference type="Proteomes" id="UP001203880"/>
    </source>
</evidence>
<dbReference type="RefSeq" id="WP_249710336.1">
    <property type="nucleotide sequence ID" value="NZ_JAMFMB010000014.1"/>
</dbReference>
<evidence type="ECO:0000256" key="1">
    <source>
        <dbReference type="SAM" id="MobiDB-lite"/>
    </source>
</evidence>
<keyword evidence="2" id="KW-0472">Membrane</keyword>
<keyword evidence="2" id="KW-0812">Transmembrane</keyword>
<comment type="caution">
    <text evidence="3">The sequence shown here is derived from an EMBL/GenBank/DDBJ whole genome shotgun (WGS) entry which is preliminary data.</text>
</comment>
<evidence type="ECO:0000256" key="2">
    <source>
        <dbReference type="SAM" id="Phobius"/>
    </source>
</evidence>
<proteinExistence type="predicted"/>
<dbReference type="Proteomes" id="UP001203880">
    <property type="component" value="Unassembled WGS sequence"/>
</dbReference>
<keyword evidence="4" id="KW-1185">Reference proteome</keyword>
<accession>A0ABT0Q370</accession>
<feature type="compositionally biased region" description="Basic and acidic residues" evidence="1">
    <location>
        <begin position="81"/>
        <end position="97"/>
    </location>
</feature>
<protein>
    <submittedName>
        <fullName evidence="3">Uncharacterized protein</fullName>
    </submittedName>
</protein>
<feature type="region of interest" description="Disordered" evidence="1">
    <location>
        <begin position="68"/>
        <end position="97"/>
    </location>
</feature>
<name>A0ABT0Q370_9RHOB</name>
<feature type="transmembrane region" description="Helical" evidence="2">
    <location>
        <begin position="6"/>
        <end position="26"/>
    </location>
</feature>
<evidence type="ECO:0000313" key="3">
    <source>
        <dbReference type="EMBL" id="MCL6284320.1"/>
    </source>
</evidence>
<sequence length="97" mass="11085">MTSWLIWIAGGIATLVVAAALTEAYVKRNRKRRLSDMRPDPDKISKIAGIDRYGLDPVVLAQAEHRRLETEGWTKDQPNTDTKHATAREEDLQDERR</sequence>
<gene>
    <name evidence="3" type="ORF">M3P21_12365</name>
</gene>
<keyword evidence="2" id="KW-1133">Transmembrane helix</keyword>
<dbReference type="EMBL" id="JAMFMB010000014">
    <property type="protein sequence ID" value="MCL6284320.1"/>
    <property type="molecule type" value="Genomic_DNA"/>
</dbReference>
<organism evidence="3 4">
    <name type="scientific">Ruegeria spongiae</name>
    <dbReference type="NCBI Taxonomy" id="2942209"/>
    <lineage>
        <taxon>Bacteria</taxon>
        <taxon>Pseudomonadati</taxon>
        <taxon>Pseudomonadota</taxon>
        <taxon>Alphaproteobacteria</taxon>
        <taxon>Rhodobacterales</taxon>
        <taxon>Roseobacteraceae</taxon>
        <taxon>Ruegeria</taxon>
    </lineage>
</organism>
<reference evidence="3" key="1">
    <citation type="submission" date="2022-05" db="EMBL/GenBank/DDBJ databases">
        <authorList>
            <person name="Park J.-S."/>
        </authorList>
    </citation>
    <scope>NUCLEOTIDE SEQUENCE</scope>
    <source>
        <strain evidence="3">2012CJ41-6</strain>
    </source>
</reference>